<accession>A0ACC0JE23</accession>
<gene>
    <name evidence="1" type="ORF">MSG28_006164</name>
</gene>
<evidence type="ECO:0000313" key="1">
    <source>
        <dbReference type="EMBL" id="KAI8422279.1"/>
    </source>
</evidence>
<dbReference type="EMBL" id="CM046110">
    <property type="protein sequence ID" value="KAI8422279.1"/>
    <property type="molecule type" value="Genomic_DNA"/>
</dbReference>
<comment type="caution">
    <text evidence="1">The sequence shown here is derived from an EMBL/GenBank/DDBJ whole genome shotgun (WGS) entry which is preliminary data.</text>
</comment>
<name>A0ACC0JE23_CHOFU</name>
<keyword evidence="2" id="KW-1185">Reference proteome</keyword>
<proteinExistence type="predicted"/>
<evidence type="ECO:0000313" key="2">
    <source>
        <dbReference type="Proteomes" id="UP001064048"/>
    </source>
</evidence>
<protein>
    <submittedName>
        <fullName evidence="1">Uncharacterized protein</fullName>
    </submittedName>
</protein>
<organism evidence="1 2">
    <name type="scientific">Choristoneura fumiferana</name>
    <name type="common">Spruce budworm moth</name>
    <name type="synonym">Archips fumiferana</name>
    <dbReference type="NCBI Taxonomy" id="7141"/>
    <lineage>
        <taxon>Eukaryota</taxon>
        <taxon>Metazoa</taxon>
        <taxon>Ecdysozoa</taxon>
        <taxon>Arthropoda</taxon>
        <taxon>Hexapoda</taxon>
        <taxon>Insecta</taxon>
        <taxon>Pterygota</taxon>
        <taxon>Neoptera</taxon>
        <taxon>Endopterygota</taxon>
        <taxon>Lepidoptera</taxon>
        <taxon>Glossata</taxon>
        <taxon>Ditrysia</taxon>
        <taxon>Tortricoidea</taxon>
        <taxon>Tortricidae</taxon>
        <taxon>Tortricinae</taxon>
        <taxon>Choristoneura</taxon>
    </lineage>
</organism>
<sequence length="89" mass="9658">MSNDVLLLFAVDASGLLCYNGTFTSLQFGDDPLASRGAFSPRERAIERLRCASTVPCGGLATLNTKYASVKRTGATRRNHTSHTERYSS</sequence>
<dbReference type="Proteomes" id="UP001064048">
    <property type="component" value="Chromosome 10"/>
</dbReference>
<reference evidence="1 2" key="1">
    <citation type="journal article" date="2022" name="Genome Biol. Evol.">
        <title>The Spruce Budworm Genome: Reconstructing the Evolutionary History of Antifreeze Proteins.</title>
        <authorList>
            <person name="Beliveau C."/>
            <person name="Gagne P."/>
            <person name="Picq S."/>
            <person name="Vernygora O."/>
            <person name="Keeling C.I."/>
            <person name="Pinkney K."/>
            <person name="Doucet D."/>
            <person name="Wen F."/>
            <person name="Johnston J.S."/>
            <person name="Maaroufi H."/>
            <person name="Boyle B."/>
            <person name="Laroche J."/>
            <person name="Dewar K."/>
            <person name="Juretic N."/>
            <person name="Blackburn G."/>
            <person name="Nisole A."/>
            <person name="Brunet B."/>
            <person name="Brandao M."/>
            <person name="Lumley L."/>
            <person name="Duan J."/>
            <person name="Quan G."/>
            <person name="Lucarotti C.J."/>
            <person name="Roe A.D."/>
            <person name="Sperling F.A.H."/>
            <person name="Levesque R.C."/>
            <person name="Cusson M."/>
        </authorList>
    </citation>
    <scope>NUCLEOTIDE SEQUENCE [LARGE SCALE GENOMIC DNA]</scope>
    <source>
        <strain evidence="1">Glfc:IPQL:Cfum</strain>
    </source>
</reference>